<evidence type="ECO:0000256" key="6">
    <source>
        <dbReference type="ARBA" id="ARBA00022692"/>
    </source>
</evidence>
<dbReference type="NCBIfam" id="TIGR01005">
    <property type="entry name" value="eps_transp_fam"/>
    <property type="match status" value="1"/>
</dbReference>
<dbReference type="Pfam" id="PF13807">
    <property type="entry name" value="GNVR"/>
    <property type="match status" value="1"/>
</dbReference>
<dbReference type="Pfam" id="PF23607">
    <property type="entry name" value="WZC_N"/>
    <property type="match status" value="1"/>
</dbReference>
<evidence type="ECO:0000256" key="2">
    <source>
        <dbReference type="ARBA" id="ARBA00008883"/>
    </source>
</evidence>
<evidence type="ECO:0000256" key="10">
    <source>
        <dbReference type="ARBA" id="ARBA00022989"/>
    </source>
</evidence>
<keyword evidence="12" id="KW-0829">Tyrosine-protein kinase</keyword>
<keyword evidence="8 18" id="KW-0418">Kinase</keyword>
<dbReference type="InterPro" id="IPR050445">
    <property type="entry name" value="Bact_polysacc_biosynth/exp"/>
</dbReference>
<keyword evidence="9" id="KW-0067">ATP-binding</keyword>
<feature type="domain" description="Tyrosine-protein kinase G-rich" evidence="17">
    <location>
        <begin position="388"/>
        <end position="468"/>
    </location>
</feature>
<dbReference type="InterPro" id="IPR003856">
    <property type="entry name" value="LPS_length_determ_N"/>
</dbReference>
<keyword evidence="7" id="KW-0547">Nucleotide-binding</keyword>
<evidence type="ECO:0000313" key="18">
    <source>
        <dbReference type="EMBL" id="OTP75942.1"/>
    </source>
</evidence>
<evidence type="ECO:0000256" key="12">
    <source>
        <dbReference type="ARBA" id="ARBA00023137"/>
    </source>
</evidence>
<organism evidence="18 19">
    <name type="scientific">Caballeronia sordidicola</name>
    <name type="common">Burkholderia sordidicola</name>
    <dbReference type="NCBI Taxonomy" id="196367"/>
    <lineage>
        <taxon>Bacteria</taxon>
        <taxon>Pseudomonadati</taxon>
        <taxon>Pseudomonadota</taxon>
        <taxon>Betaproteobacteria</taxon>
        <taxon>Burkholderiales</taxon>
        <taxon>Burkholderiaceae</taxon>
        <taxon>Caballeronia</taxon>
    </lineage>
</organism>
<evidence type="ECO:0000259" key="17">
    <source>
        <dbReference type="Pfam" id="PF13807"/>
    </source>
</evidence>
<dbReference type="Pfam" id="PF13614">
    <property type="entry name" value="AAA_31"/>
    <property type="match status" value="1"/>
</dbReference>
<evidence type="ECO:0000256" key="8">
    <source>
        <dbReference type="ARBA" id="ARBA00022777"/>
    </source>
</evidence>
<comment type="caution">
    <text evidence="18">The sequence shown here is derived from an EMBL/GenBank/DDBJ whole genome shotgun (WGS) entry which is preliminary data.</text>
</comment>
<evidence type="ECO:0000259" key="15">
    <source>
        <dbReference type="Pfam" id="PF02706"/>
    </source>
</evidence>
<protein>
    <submittedName>
        <fullName evidence="18">Tyrosine-protein kinase Wzc</fullName>
    </submittedName>
</protein>
<evidence type="ECO:0000256" key="5">
    <source>
        <dbReference type="ARBA" id="ARBA00022679"/>
    </source>
</evidence>
<comment type="similarity">
    <text evidence="2">Belongs to the etk/wzc family.</text>
</comment>
<keyword evidence="3" id="KW-1003">Cell membrane</keyword>
<dbReference type="NCBIfam" id="TIGR01007">
    <property type="entry name" value="eps_fam"/>
    <property type="match status" value="1"/>
</dbReference>
<dbReference type="Gene3D" id="1.10.287.1490">
    <property type="match status" value="1"/>
</dbReference>
<dbReference type="Proteomes" id="UP000194546">
    <property type="component" value="Unassembled WGS sequence"/>
</dbReference>
<dbReference type="GO" id="GO:0005886">
    <property type="term" value="C:plasma membrane"/>
    <property type="evidence" value="ECO:0007669"/>
    <property type="project" value="UniProtKB-SubCell"/>
</dbReference>
<evidence type="ECO:0000256" key="14">
    <source>
        <dbReference type="SAM" id="Phobius"/>
    </source>
</evidence>
<evidence type="ECO:0000259" key="16">
    <source>
        <dbReference type="Pfam" id="PF13614"/>
    </source>
</evidence>
<dbReference type="RefSeq" id="WP_086381412.1">
    <property type="nucleotide sequence ID" value="NZ_NBTY01000066.1"/>
</dbReference>
<dbReference type="GO" id="GO:0004713">
    <property type="term" value="F:protein tyrosine kinase activity"/>
    <property type="evidence" value="ECO:0007669"/>
    <property type="project" value="UniProtKB-KW"/>
</dbReference>
<proteinExistence type="inferred from homology"/>
<dbReference type="EMBL" id="NBTY01000066">
    <property type="protein sequence ID" value="OTP75942.1"/>
    <property type="molecule type" value="Genomic_DNA"/>
</dbReference>
<evidence type="ECO:0000256" key="4">
    <source>
        <dbReference type="ARBA" id="ARBA00022519"/>
    </source>
</evidence>
<dbReference type="Pfam" id="PF02706">
    <property type="entry name" value="Wzz"/>
    <property type="match status" value="1"/>
</dbReference>
<dbReference type="SUPFAM" id="SSF52540">
    <property type="entry name" value="P-loop containing nucleoside triphosphate hydrolases"/>
    <property type="match status" value="1"/>
</dbReference>
<comment type="subcellular location">
    <subcellularLocation>
        <location evidence="1">Cell inner membrane</location>
        <topology evidence="1">Multi-pass membrane protein</topology>
    </subcellularLocation>
</comment>
<dbReference type="Gene3D" id="3.40.50.300">
    <property type="entry name" value="P-loop containing nucleotide triphosphate hydrolases"/>
    <property type="match status" value="1"/>
</dbReference>
<comment type="catalytic activity">
    <reaction evidence="13">
        <text>L-tyrosyl-[protein] + ATP = O-phospho-L-tyrosyl-[protein] + ADP + H(+)</text>
        <dbReference type="Rhea" id="RHEA:10596"/>
        <dbReference type="Rhea" id="RHEA-COMP:10136"/>
        <dbReference type="Rhea" id="RHEA-COMP:20101"/>
        <dbReference type="ChEBI" id="CHEBI:15378"/>
        <dbReference type="ChEBI" id="CHEBI:30616"/>
        <dbReference type="ChEBI" id="CHEBI:46858"/>
        <dbReference type="ChEBI" id="CHEBI:61978"/>
        <dbReference type="ChEBI" id="CHEBI:456216"/>
    </reaction>
</comment>
<reference evidence="18 19" key="1">
    <citation type="submission" date="2017-03" db="EMBL/GenBank/DDBJ databases">
        <title>Genome analysis of strain PAMC 26510.</title>
        <authorList>
            <person name="Oh H.-M."/>
            <person name="Yang J.-A."/>
        </authorList>
    </citation>
    <scope>NUCLEOTIDE SEQUENCE [LARGE SCALE GENOMIC DNA]</scope>
    <source>
        <strain evidence="18 19">PAMC 26510</strain>
    </source>
</reference>
<dbReference type="InterPro" id="IPR032807">
    <property type="entry name" value="GNVR"/>
</dbReference>
<keyword evidence="5" id="KW-0808">Transferase</keyword>
<evidence type="ECO:0000313" key="19">
    <source>
        <dbReference type="Proteomes" id="UP000194546"/>
    </source>
</evidence>
<dbReference type="InterPro" id="IPR005702">
    <property type="entry name" value="Wzc-like_C"/>
</dbReference>
<evidence type="ECO:0000256" key="9">
    <source>
        <dbReference type="ARBA" id="ARBA00022840"/>
    </source>
</evidence>
<gene>
    <name evidence="18" type="ORF">PAMC26510_12430</name>
</gene>
<dbReference type="InterPro" id="IPR025669">
    <property type="entry name" value="AAA_dom"/>
</dbReference>
<feature type="transmembrane region" description="Helical" evidence="14">
    <location>
        <begin position="32"/>
        <end position="51"/>
    </location>
</feature>
<keyword evidence="11 14" id="KW-0472">Membrane</keyword>
<feature type="domain" description="Polysaccharide chain length determinant N-terminal" evidence="15">
    <location>
        <begin position="16"/>
        <end position="106"/>
    </location>
</feature>
<keyword evidence="4" id="KW-0997">Cell inner membrane</keyword>
<evidence type="ECO:0000256" key="13">
    <source>
        <dbReference type="ARBA" id="ARBA00053015"/>
    </source>
</evidence>
<dbReference type="InterPro" id="IPR005700">
    <property type="entry name" value="EPS_ExoP-like"/>
</dbReference>
<evidence type="ECO:0000256" key="11">
    <source>
        <dbReference type="ARBA" id="ARBA00023136"/>
    </source>
</evidence>
<dbReference type="GO" id="GO:0005524">
    <property type="term" value="F:ATP binding"/>
    <property type="evidence" value="ECO:0007669"/>
    <property type="project" value="UniProtKB-KW"/>
</dbReference>
<evidence type="ECO:0000256" key="1">
    <source>
        <dbReference type="ARBA" id="ARBA00004429"/>
    </source>
</evidence>
<dbReference type="CDD" id="cd05387">
    <property type="entry name" value="BY-kinase"/>
    <property type="match status" value="1"/>
</dbReference>
<dbReference type="AlphaFoldDB" id="A0A242MXA3"/>
<accession>A0A242MXA3</accession>
<evidence type="ECO:0000256" key="7">
    <source>
        <dbReference type="ARBA" id="ARBA00022741"/>
    </source>
</evidence>
<keyword evidence="10 14" id="KW-1133">Transmembrane helix</keyword>
<sequence>MSFNTTNPTAPSTADDEIDLSEIAAVLWESKLLISVIAAGTLALGIAYAVLSTPVFRADAMVQVDDNSGVVNDKLGELAELFGGKATADAEIELIRSRELVDDTVRRLHLDITAKPRYFPLVGGWIARAADPDRLADPVWGLGGYAWGGEKLDVTQFDVPPALYDKKFTLFAGSNGSFELRDPDGNAVIKGHLGQLSTGMTSKGAVSLTVNALVARPGTAFKLARASTQLVTEDLQKKLDISEKVKQSGIVAVRLDGTDSVRTAATVNTIVRGYVQRNVGLKSGQAQQMLGFLGDQLPDLKSGLDSAEQRYNSFRNKNGTVDLEAESRLLLQSIVDGKSKIIALQQQRADLMQRFTANHPSVASIDAQLADLQREQSQLNARVATVPNTQQAAGRLLRDVDVNTGLYMNLMTSEQQLRVLKAGQQGNVRVVDYAVVAEQPVKPKKLIVVGAAGVLGLLLGVGVALLRRVLNRGLEDTLEVEEVAGTPVYAVILRSARQLVLQRFIRRGDRGPHVLAMSAPDDLAVEGIRSLRTALLFHIGDAPNNVVMIAGPRSDIGKSFLSVNLAAVLAAAGKRVLLIDADLRRGDVHFYFGKRRDPGLHDVMSGAVPIENAIRRQVLPNLDLLTRGAISASPSEILMSDRLGRVIERLAPLYDVVIVDTPPVLAATDSSVIGMHAGTTLLVLRHGQHSATELRESMRLLRGAGVSVSGIVLTDAPQRSAAHGTYSSYASVKD</sequence>
<feature type="transmembrane region" description="Helical" evidence="14">
    <location>
        <begin position="446"/>
        <end position="466"/>
    </location>
</feature>
<dbReference type="PANTHER" id="PTHR32309:SF32">
    <property type="entry name" value="TYROSINE-PROTEIN KINASE ETK-RELATED"/>
    <property type="match status" value="1"/>
</dbReference>
<feature type="domain" description="AAA" evidence="16">
    <location>
        <begin position="547"/>
        <end position="669"/>
    </location>
</feature>
<evidence type="ECO:0000256" key="3">
    <source>
        <dbReference type="ARBA" id="ARBA00022475"/>
    </source>
</evidence>
<name>A0A242MXA3_CABSO</name>
<keyword evidence="6 14" id="KW-0812">Transmembrane</keyword>
<dbReference type="PANTHER" id="PTHR32309">
    <property type="entry name" value="TYROSINE-PROTEIN KINASE"/>
    <property type="match status" value="1"/>
</dbReference>
<dbReference type="InterPro" id="IPR027417">
    <property type="entry name" value="P-loop_NTPase"/>
</dbReference>